<dbReference type="EMBL" id="BKCJ010008948">
    <property type="protein sequence ID" value="GEU84688.1"/>
    <property type="molecule type" value="Genomic_DNA"/>
</dbReference>
<comment type="caution">
    <text evidence="1">The sequence shown here is derived from an EMBL/GenBank/DDBJ whole genome shotgun (WGS) entry which is preliminary data.</text>
</comment>
<protein>
    <recommendedName>
        <fullName evidence="2">Zinc finger, CCHC-type</fullName>
    </recommendedName>
</protein>
<name>A0A6L2NEM6_TANCI</name>
<dbReference type="AlphaFoldDB" id="A0A6L2NEM6"/>
<evidence type="ECO:0000313" key="1">
    <source>
        <dbReference type="EMBL" id="GEU84688.1"/>
    </source>
</evidence>
<proteinExistence type="predicted"/>
<organism evidence="1">
    <name type="scientific">Tanacetum cinerariifolium</name>
    <name type="common">Dalmatian daisy</name>
    <name type="synonym">Chrysanthemum cinerariifolium</name>
    <dbReference type="NCBI Taxonomy" id="118510"/>
    <lineage>
        <taxon>Eukaryota</taxon>
        <taxon>Viridiplantae</taxon>
        <taxon>Streptophyta</taxon>
        <taxon>Embryophyta</taxon>
        <taxon>Tracheophyta</taxon>
        <taxon>Spermatophyta</taxon>
        <taxon>Magnoliopsida</taxon>
        <taxon>eudicotyledons</taxon>
        <taxon>Gunneridae</taxon>
        <taxon>Pentapetalae</taxon>
        <taxon>asterids</taxon>
        <taxon>campanulids</taxon>
        <taxon>Asterales</taxon>
        <taxon>Asteraceae</taxon>
        <taxon>Asteroideae</taxon>
        <taxon>Anthemideae</taxon>
        <taxon>Anthemidinae</taxon>
        <taxon>Tanacetum</taxon>
    </lineage>
</organism>
<gene>
    <name evidence="1" type="ORF">Tci_056666</name>
</gene>
<evidence type="ECO:0008006" key="2">
    <source>
        <dbReference type="Google" id="ProtNLM"/>
    </source>
</evidence>
<reference evidence="1" key="1">
    <citation type="journal article" date="2019" name="Sci. Rep.">
        <title>Draft genome of Tanacetum cinerariifolium, the natural source of mosquito coil.</title>
        <authorList>
            <person name="Yamashiro T."/>
            <person name="Shiraishi A."/>
            <person name="Satake H."/>
            <person name="Nakayama K."/>
        </authorList>
    </citation>
    <scope>NUCLEOTIDE SEQUENCE</scope>
</reference>
<accession>A0A6L2NEM6</accession>
<sequence>MKSNQKFQSLTSKIHISRFDDSQTTAIEEGNEISGTVKASKERLDVVKYLMACKPKPGASICAFVLEMKGYFLALVLTVGYNAKKIKTSHPNWKVKAAQGKSNHGFKRKVESEIAPTSDPKEAMCFYCNKVPKGPQIWKG</sequence>